<protein>
    <submittedName>
        <fullName evidence="3">Uncharacterized protein</fullName>
    </submittedName>
</protein>
<reference evidence="3 4" key="1">
    <citation type="submission" date="2018-11" db="EMBL/GenBank/DDBJ databases">
        <title>Genome assembly of Steccherinum ochraceum LE-BIN_3174, the white-rot fungus of the Steccherinaceae family (The Residual Polyporoid clade, Polyporales, Basidiomycota).</title>
        <authorList>
            <person name="Fedorova T.V."/>
            <person name="Glazunova O.A."/>
            <person name="Landesman E.O."/>
            <person name="Moiseenko K.V."/>
            <person name="Psurtseva N.V."/>
            <person name="Savinova O.S."/>
            <person name="Shakhova N.V."/>
            <person name="Tyazhelova T.V."/>
            <person name="Vasina D.V."/>
        </authorList>
    </citation>
    <scope>NUCLEOTIDE SEQUENCE [LARGE SCALE GENOMIC DNA]</scope>
    <source>
        <strain evidence="3 4">LE-BIN_3174</strain>
    </source>
</reference>
<gene>
    <name evidence="3" type="ORF">EIP91_009269</name>
</gene>
<dbReference type="AlphaFoldDB" id="A0A4R0REV4"/>
<feature type="region of interest" description="Disordered" evidence="1">
    <location>
        <begin position="69"/>
        <end position="157"/>
    </location>
</feature>
<feature type="chain" id="PRO_5020582975" evidence="2">
    <location>
        <begin position="21"/>
        <end position="157"/>
    </location>
</feature>
<keyword evidence="2" id="KW-0732">Signal</keyword>
<evidence type="ECO:0000256" key="1">
    <source>
        <dbReference type="SAM" id="MobiDB-lite"/>
    </source>
</evidence>
<feature type="signal peptide" evidence="2">
    <location>
        <begin position="1"/>
        <end position="20"/>
    </location>
</feature>
<dbReference type="Proteomes" id="UP000292702">
    <property type="component" value="Unassembled WGS sequence"/>
</dbReference>
<evidence type="ECO:0000313" key="3">
    <source>
        <dbReference type="EMBL" id="TCD60954.1"/>
    </source>
</evidence>
<evidence type="ECO:0000313" key="4">
    <source>
        <dbReference type="Proteomes" id="UP000292702"/>
    </source>
</evidence>
<feature type="compositionally biased region" description="Gly residues" evidence="1">
    <location>
        <begin position="139"/>
        <end position="149"/>
    </location>
</feature>
<evidence type="ECO:0000256" key="2">
    <source>
        <dbReference type="SAM" id="SignalP"/>
    </source>
</evidence>
<organism evidence="3 4">
    <name type="scientific">Steccherinum ochraceum</name>
    <dbReference type="NCBI Taxonomy" id="92696"/>
    <lineage>
        <taxon>Eukaryota</taxon>
        <taxon>Fungi</taxon>
        <taxon>Dikarya</taxon>
        <taxon>Basidiomycota</taxon>
        <taxon>Agaricomycotina</taxon>
        <taxon>Agaricomycetes</taxon>
        <taxon>Polyporales</taxon>
        <taxon>Steccherinaceae</taxon>
        <taxon>Steccherinum</taxon>
    </lineage>
</organism>
<sequence>MRFSTVFTALIAVTVSSTAAIPLRSYQARDYNENALVARGDYLALRDVLQTIHARELAALDARALGFTSSPVRRSSGGGGHAPTNNAPANNAPANNAPANNAPANHTPAQQPAQQPAQADPPAYHPGTEQPPAYTPTASGGGNGPGAGGSRFVENFD</sequence>
<feature type="compositionally biased region" description="Low complexity" evidence="1">
    <location>
        <begin position="82"/>
        <end position="122"/>
    </location>
</feature>
<dbReference type="EMBL" id="RWJN01000523">
    <property type="protein sequence ID" value="TCD60954.1"/>
    <property type="molecule type" value="Genomic_DNA"/>
</dbReference>
<name>A0A4R0REV4_9APHY</name>
<accession>A0A4R0REV4</accession>
<keyword evidence="4" id="KW-1185">Reference proteome</keyword>
<comment type="caution">
    <text evidence="3">The sequence shown here is derived from an EMBL/GenBank/DDBJ whole genome shotgun (WGS) entry which is preliminary data.</text>
</comment>
<proteinExistence type="predicted"/>